<evidence type="ECO:0000256" key="13">
    <source>
        <dbReference type="SAM" id="MobiDB-lite"/>
    </source>
</evidence>
<protein>
    <submittedName>
        <fullName evidence="17">Glutamate receptor</fullName>
    </submittedName>
</protein>
<feature type="domain" description="Ionotropic glutamate receptor L-glutamate and glycine-binding" evidence="16">
    <location>
        <begin position="350"/>
        <end position="410"/>
    </location>
</feature>
<dbReference type="SMART" id="SM00079">
    <property type="entry name" value="PBPe"/>
    <property type="match status" value="1"/>
</dbReference>
<evidence type="ECO:0000256" key="11">
    <source>
        <dbReference type="ARBA" id="ARBA00023286"/>
    </source>
</evidence>
<evidence type="ECO:0000256" key="14">
    <source>
        <dbReference type="SAM" id="Phobius"/>
    </source>
</evidence>
<dbReference type="SMART" id="SM00918">
    <property type="entry name" value="Lig_chan-Glu_bd"/>
    <property type="match status" value="1"/>
</dbReference>
<dbReference type="InterPro" id="IPR019594">
    <property type="entry name" value="Glu/Gly-bd"/>
</dbReference>
<evidence type="ECO:0000256" key="12">
    <source>
        <dbReference type="ARBA" id="ARBA00023303"/>
    </source>
</evidence>
<dbReference type="GO" id="GO:0050906">
    <property type="term" value="P:detection of stimulus involved in sensory perception"/>
    <property type="evidence" value="ECO:0007669"/>
    <property type="project" value="UniProtKB-ARBA"/>
</dbReference>
<sequence length="914" mass="103491">MFTRDVHTYDGKWQTGILCSSFSAQELLRHDYHYVLFESSVVEKYLVSSSPLEADSHHNVFVVKASENNPMTWCSLVGQLTAMSNFSIMSNFDLDKYAAPYAEDAFPTDKEDDTPVGGDILIHETDLYPAGVIPLHLWWNMDKKRARVILDVAGSQGWTQFLILYEKQFEHQVRALTDLASSSYVKVQVADIARRPELEDTLLQYLETSPDFNAVLVTSMTEAQTVLQLAQSLESRLGKRISVTVLSKWLIFCPEGTFSFDTWMFSSNFNNIALVCDPQQVALDETDQDSEQDVQLVLSTLLYKSKGRELASVGSVHKDWSLTLHQDIFPNVKFGFNGRKFIVSTNMWPPYVYSRVVNGSVEYYGFCMDLAEELSRTMNFTIEWVEPPDGHWGAVDANGSWNGLVGQMQREEIDLIVAPIGVTGAREAVIDFSSSFFYDDTAVILKMPDPNKSKWRTYIDIFRGEVLMCIGAALFIGSIIIFLLTKAELLLYGRQHKVFASSFNGCVMYLYGAMLAQGTFSGNLIAVLTVSKDKAPFDTLRDMASQDEYRFGTLGNSMWTELFRTSPRPEFTAIHLKMQEFYKDDPDIFHNDAGVHLKKVKSGSYAYIADRGLFSFWLATNCDLILLKEKFFPSKYAIGLPNNSVYTKIFSDQVGKIYESGLLQVWVKKWWPKQTFCSGSLVTQARELSLMDVQSGFYVLAIGLGVSGVVLMAETGYAIFRRILSRANWVQRSHGILAKCIRRLLIWVDGAETGTQNRCASDGKEAGHRREENGGSVRRYVDQSSKGWPHAKDETTVTPEPRIWDGDGVTKRAPVGHEHQAQARLDLHYKNTISYRDIFQENNEWLGLENVADRFQSDFTNLSTLNGNSLYKELMYKTKTTDKKRYSVSVNPAQASPNDKKKKGVHFEIEVHND</sequence>
<dbReference type="Pfam" id="PF10613">
    <property type="entry name" value="Lig_chan-Glu_bd"/>
    <property type="match status" value="1"/>
</dbReference>
<keyword evidence="10" id="KW-0325">Glycoprotein</keyword>
<dbReference type="InterPro" id="IPR052192">
    <property type="entry name" value="Insect_Ionotropic_Sensory_Rcpt"/>
</dbReference>
<keyword evidence="11" id="KW-1071">Ligand-gated ion channel</keyword>
<feature type="transmembrane region" description="Helical" evidence="14">
    <location>
        <begin position="697"/>
        <end position="720"/>
    </location>
</feature>
<dbReference type="InterPro" id="IPR001320">
    <property type="entry name" value="Iontro_rcpt_C"/>
</dbReference>
<dbReference type="EMBL" id="BLXT01002730">
    <property type="protein sequence ID" value="GFN97075.1"/>
    <property type="molecule type" value="Genomic_DNA"/>
</dbReference>
<dbReference type="Proteomes" id="UP000735302">
    <property type="component" value="Unassembled WGS sequence"/>
</dbReference>
<evidence type="ECO:0000256" key="9">
    <source>
        <dbReference type="ARBA" id="ARBA00023170"/>
    </source>
</evidence>
<dbReference type="GO" id="GO:0043226">
    <property type="term" value="C:organelle"/>
    <property type="evidence" value="ECO:0007669"/>
    <property type="project" value="UniProtKB-ARBA"/>
</dbReference>
<feature type="compositionally biased region" description="Basic and acidic residues" evidence="13">
    <location>
        <begin position="761"/>
        <end position="773"/>
    </location>
</feature>
<feature type="domain" description="Ionotropic glutamate receptor C-terminal" evidence="15">
    <location>
        <begin position="340"/>
        <end position="673"/>
    </location>
</feature>
<evidence type="ECO:0000256" key="7">
    <source>
        <dbReference type="ARBA" id="ARBA00023065"/>
    </source>
</evidence>
<dbReference type="GO" id="GO:0015276">
    <property type="term" value="F:ligand-gated monoatomic ion channel activity"/>
    <property type="evidence" value="ECO:0007669"/>
    <property type="project" value="InterPro"/>
</dbReference>
<evidence type="ECO:0000256" key="8">
    <source>
        <dbReference type="ARBA" id="ARBA00023136"/>
    </source>
</evidence>
<keyword evidence="5 14" id="KW-1133">Transmembrane helix</keyword>
<keyword evidence="18" id="KW-1185">Reference proteome</keyword>
<evidence type="ECO:0000256" key="1">
    <source>
        <dbReference type="ARBA" id="ARBA00004651"/>
    </source>
</evidence>
<dbReference type="SUPFAM" id="SSF53850">
    <property type="entry name" value="Periplasmic binding protein-like II"/>
    <property type="match status" value="1"/>
</dbReference>
<keyword evidence="3" id="KW-1003">Cell membrane</keyword>
<keyword evidence="6" id="KW-0175">Coiled coil</keyword>
<feature type="transmembrane region" description="Helical" evidence="14">
    <location>
        <begin position="506"/>
        <end position="530"/>
    </location>
</feature>
<keyword evidence="9 17" id="KW-0675">Receptor</keyword>
<evidence type="ECO:0000259" key="15">
    <source>
        <dbReference type="SMART" id="SM00079"/>
    </source>
</evidence>
<evidence type="ECO:0000313" key="18">
    <source>
        <dbReference type="Proteomes" id="UP000735302"/>
    </source>
</evidence>
<comment type="subcellular location">
    <subcellularLocation>
        <location evidence="1">Cell membrane</location>
        <topology evidence="1">Multi-pass membrane protein</topology>
    </subcellularLocation>
</comment>
<organism evidence="17 18">
    <name type="scientific">Plakobranchus ocellatus</name>
    <dbReference type="NCBI Taxonomy" id="259542"/>
    <lineage>
        <taxon>Eukaryota</taxon>
        <taxon>Metazoa</taxon>
        <taxon>Spiralia</taxon>
        <taxon>Lophotrochozoa</taxon>
        <taxon>Mollusca</taxon>
        <taxon>Gastropoda</taxon>
        <taxon>Heterobranchia</taxon>
        <taxon>Euthyneura</taxon>
        <taxon>Panpulmonata</taxon>
        <taxon>Sacoglossa</taxon>
        <taxon>Placobranchoidea</taxon>
        <taxon>Plakobranchidae</taxon>
        <taxon>Plakobranchus</taxon>
    </lineage>
</organism>
<keyword evidence="7" id="KW-0406">Ion transport</keyword>
<dbReference type="PANTHER" id="PTHR42643:SF24">
    <property type="entry name" value="IONOTROPIC RECEPTOR 60A"/>
    <property type="match status" value="1"/>
</dbReference>
<evidence type="ECO:0000256" key="4">
    <source>
        <dbReference type="ARBA" id="ARBA00022692"/>
    </source>
</evidence>
<accession>A0AAV3ZRD8</accession>
<comment type="caution">
    <text evidence="17">The sequence shown here is derived from an EMBL/GenBank/DDBJ whole genome shotgun (WGS) entry which is preliminary data.</text>
</comment>
<evidence type="ECO:0000256" key="5">
    <source>
        <dbReference type="ARBA" id="ARBA00022989"/>
    </source>
</evidence>
<feature type="transmembrane region" description="Helical" evidence="14">
    <location>
        <begin position="461"/>
        <end position="485"/>
    </location>
</feature>
<evidence type="ECO:0000256" key="3">
    <source>
        <dbReference type="ARBA" id="ARBA00022475"/>
    </source>
</evidence>
<keyword evidence="8 14" id="KW-0472">Membrane</keyword>
<dbReference type="PANTHER" id="PTHR42643">
    <property type="entry name" value="IONOTROPIC RECEPTOR 20A-RELATED"/>
    <property type="match status" value="1"/>
</dbReference>
<evidence type="ECO:0000256" key="6">
    <source>
        <dbReference type="ARBA" id="ARBA00023054"/>
    </source>
</evidence>
<dbReference type="Gene3D" id="3.40.190.10">
    <property type="entry name" value="Periplasmic binding protein-like II"/>
    <property type="match status" value="2"/>
</dbReference>
<proteinExistence type="predicted"/>
<name>A0AAV3ZRD8_9GAST</name>
<dbReference type="FunFam" id="3.40.190.10:FF:000078">
    <property type="entry name" value="glutamate receptor ionotropic, NMDA 3B"/>
    <property type="match status" value="1"/>
</dbReference>
<keyword evidence="12" id="KW-0407">Ion channel</keyword>
<evidence type="ECO:0000256" key="10">
    <source>
        <dbReference type="ARBA" id="ARBA00023180"/>
    </source>
</evidence>
<dbReference type="GO" id="GO:0005886">
    <property type="term" value="C:plasma membrane"/>
    <property type="evidence" value="ECO:0007669"/>
    <property type="project" value="UniProtKB-SubCell"/>
</dbReference>
<evidence type="ECO:0000313" key="17">
    <source>
        <dbReference type="EMBL" id="GFN97075.1"/>
    </source>
</evidence>
<keyword evidence="4 14" id="KW-0812">Transmembrane</keyword>
<feature type="region of interest" description="Disordered" evidence="13">
    <location>
        <begin position="757"/>
        <end position="805"/>
    </location>
</feature>
<dbReference type="AlphaFoldDB" id="A0AAV3ZRD8"/>
<keyword evidence="2" id="KW-0813">Transport</keyword>
<evidence type="ECO:0000256" key="2">
    <source>
        <dbReference type="ARBA" id="ARBA00022448"/>
    </source>
</evidence>
<reference evidence="17 18" key="1">
    <citation type="journal article" date="2021" name="Elife">
        <title>Chloroplast acquisition without the gene transfer in kleptoplastic sea slugs, Plakobranchus ocellatus.</title>
        <authorList>
            <person name="Maeda T."/>
            <person name="Takahashi S."/>
            <person name="Yoshida T."/>
            <person name="Shimamura S."/>
            <person name="Takaki Y."/>
            <person name="Nagai Y."/>
            <person name="Toyoda A."/>
            <person name="Suzuki Y."/>
            <person name="Arimoto A."/>
            <person name="Ishii H."/>
            <person name="Satoh N."/>
            <person name="Nishiyama T."/>
            <person name="Hasebe M."/>
            <person name="Maruyama T."/>
            <person name="Minagawa J."/>
            <person name="Obokata J."/>
            <person name="Shigenobu S."/>
        </authorList>
    </citation>
    <scope>NUCLEOTIDE SEQUENCE [LARGE SCALE GENOMIC DNA]</scope>
</reference>
<gene>
    <name evidence="17" type="ORF">PoB_002358100</name>
</gene>
<evidence type="ECO:0000259" key="16">
    <source>
        <dbReference type="SMART" id="SM00918"/>
    </source>
</evidence>